<evidence type="ECO:0000313" key="2">
    <source>
        <dbReference type="EMBL" id="CAI9532363.1"/>
    </source>
</evidence>
<feature type="non-terminal residue" evidence="2">
    <location>
        <position position="1"/>
    </location>
</feature>
<dbReference type="EMBL" id="CATNWA010000055">
    <property type="protein sequence ID" value="CAI9532363.1"/>
    <property type="molecule type" value="Genomic_DNA"/>
</dbReference>
<feature type="non-terminal residue" evidence="2">
    <location>
        <position position="215"/>
    </location>
</feature>
<proteinExistence type="predicted"/>
<organism evidence="2 3">
    <name type="scientific">Staurois parvus</name>
    <dbReference type="NCBI Taxonomy" id="386267"/>
    <lineage>
        <taxon>Eukaryota</taxon>
        <taxon>Metazoa</taxon>
        <taxon>Chordata</taxon>
        <taxon>Craniata</taxon>
        <taxon>Vertebrata</taxon>
        <taxon>Euteleostomi</taxon>
        <taxon>Amphibia</taxon>
        <taxon>Batrachia</taxon>
        <taxon>Anura</taxon>
        <taxon>Neobatrachia</taxon>
        <taxon>Ranoidea</taxon>
        <taxon>Ranidae</taxon>
        <taxon>Staurois</taxon>
    </lineage>
</organism>
<comment type="caution">
    <text evidence="2">The sequence shown here is derived from an EMBL/GenBank/DDBJ whole genome shotgun (WGS) entry which is preliminary data.</text>
</comment>
<evidence type="ECO:0000313" key="3">
    <source>
        <dbReference type="Proteomes" id="UP001162483"/>
    </source>
</evidence>
<keyword evidence="3" id="KW-1185">Reference proteome</keyword>
<name>A0ABN9A9K6_9NEOB</name>
<feature type="region of interest" description="Disordered" evidence="1">
    <location>
        <begin position="142"/>
        <end position="163"/>
    </location>
</feature>
<evidence type="ECO:0000256" key="1">
    <source>
        <dbReference type="SAM" id="MobiDB-lite"/>
    </source>
</evidence>
<evidence type="ECO:0008006" key="4">
    <source>
        <dbReference type="Google" id="ProtNLM"/>
    </source>
</evidence>
<sequence length="215" mass="22470">NKQTKYFRDWDRGQQAATYHGQVASGKQAATYHWAGASGTQRDSSHGVWPQHSFPPSFLGDIGFTGTQQVSDGSIEHLRGTTGSYTPACHQDTGGQCTQQGQYQDMGVSVRTAGTVQDTGVQCAQRGQFRTRVGHVRTAGTVQDTGGQCAHSGDSTGHGVVSAHSGDRTRVVSAHSGGTGQRVVSAHSGDRTRVVSAHGAGTGHGWSVRTAGTGH</sequence>
<dbReference type="Proteomes" id="UP001162483">
    <property type="component" value="Unassembled WGS sequence"/>
</dbReference>
<gene>
    <name evidence="2" type="ORF">SPARVUS_LOCUS206697</name>
</gene>
<accession>A0ABN9A9K6</accession>
<reference evidence="2" key="1">
    <citation type="submission" date="2023-05" db="EMBL/GenBank/DDBJ databases">
        <authorList>
            <person name="Stuckert A."/>
        </authorList>
    </citation>
    <scope>NUCLEOTIDE SEQUENCE</scope>
</reference>
<protein>
    <recommendedName>
        <fullName evidence="4">Ice nucleation protein</fullName>
    </recommendedName>
</protein>